<dbReference type="SUPFAM" id="SSF53474">
    <property type="entry name" value="alpha/beta-Hydrolases"/>
    <property type="match status" value="1"/>
</dbReference>
<dbReference type="Gene3D" id="3.40.50.1820">
    <property type="entry name" value="alpha/beta hydrolase"/>
    <property type="match status" value="1"/>
</dbReference>
<feature type="region of interest" description="Disordered" evidence="1">
    <location>
        <begin position="97"/>
        <end position="142"/>
    </location>
</feature>
<dbReference type="EMBL" id="DP000238">
    <property type="protein sequence ID" value="ABK76942.1"/>
    <property type="molecule type" value="Genomic_DNA"/>
</dbReference>
<organism evidence="2 3">
    <name type="scientific">Cenarchaeum symbiosum (strain A)</name>
    <dbReference type="NCBI Taxonomy" id="414004"/>
    <lineage>
        <taxon>Archaea</taxon>
        <taxon>Nitrososphaerota</taxon>
        <taxon>Candidatus Cenarchaeales</taxon>
        <taxon>Candidatus Cenarchaeaceae</taxon>
        <taxon>Candidatus Cenarchaeum</taxon>
    </lineage>
</organism>
<feature type="region of interest" description="Disordered" evidence="1">
    <location>
        <begin position="159"/>
        <end position="266"/>
    </location>
</feature>
<keyword evidence="3" id="KW-1185">Reference proteome</keyword>
<accession>A0RUC5</accession>
<dbReference type="EnsemblBacteria" id="ABK76942">
    <property type="protein sequence ID" value="ABK76942"/>
    <property type="gene ID" value="CENSYa_0305"/>
</dbReference>
<name>A0RUC5_CENSY</name>
<evidence type="ECO:0000313" key="2">
    <source>
        <dbReference type="EMBL" id="ABK76942.1"/>
    </source>
</evidence>
<protein>
    <submittedName>
        <fullName evidence="2">PPE-repeat protein</fullName>
    </submittedName>
</protein>
<feature type="compositionally biased region" description="Low complexity" evidence="1">
    <location>
        <begin position="186"/>
        <end position="225"/>
    </location>
</feature>
<feature type="compositionally biased region" description="Pro residues" evidence="1">
    <location>
        <begin position="226"/>
        <end position="237"/>
    </location>
</feature>
<feature type="compositionally biased region" description="Polar residues" evidence="1">
    <location>
        <begin position="126"/>
        <end position="142"/>
    </location>
</feature>
<reference evidence="2 3" key="1">
    <citation type="journal article" date="2006" name="Proc. Natl. Acad. Sci. U.S.A.">
        <title>Genomic analysis of the uncultivated marine crenarchaeote Cenarchaeum symbiosum.</title>
        <authorList>
            <person name="Hallam S.J."/>
            <person name="Konstantinidis K.T."/>
            <person name="Putnam N."/>
            <person name="Schleper C."/>
            <person name="Watanabe Y."/>
            <person name="Sugahara J."/>
            <person name="Preston C."/>
            <person name="de la Torre J."/>
            <person name="Richardson P.M."/>
            <person name="DeLong E.F."/>
        </authorList>
    </citation>
    <scope>NUCLEOTIDE SEQUENCE [LARGE SCALE GENOMIC DNA]</scope>
    <source>
        <strain evidence="3">A</strain>
    </source>
</reference>
<proteinExistence type="predicted"/>
<dbReference type="KEGG" id="csy:CENSYa_0305"/>
<gene>
    <name evidence="2" type="ordered locus">CENSYa_0305</name>
</gene>
<evidence type="ECO:0000256" key="1">
    <source>
        <dbReference type="SAM" id="MobiDB-lite"/>
    </source>
</evidence>
<dbReference type="Proteomes" id="UP000000758">
    <property type="component" value="Chromosome"/>
</dbReference>
<dbReference type="HOGENOM" id="CLU_417767_0_0_2"/>
<sequence length="656" mass="66498">MRGPGIVLAILALAVLVPGVVLAANFTDAPKGPTTTCLDPGVSDGQPGGTDCTAMHADNGTEWAGSHMHGNASVQEIHVVCNEDGCSTHTHYYNMEAGGPAMPHGADGAHSASPDPAEEPGPPPSLGTSALTDSSPALSDTYSLTARPGVKAAPVMDDAASAGTDSDMPDDAAPARDAALNDTDSGAPAMDDAAPEGAGAAGPVANDPVPTVTSAPPEPAATVPAPTVPDVPEPVVPEPAATVPAPTVPDVPEPVVPEPAANVPAPTVPDVPEPVVPEPAATVPAPTVPDVPEPVVPEPAANVPAPTVPDVPEPVVPEPAANVPAPTVPDVPEPVVPEPAATVPAPTVPDVPEPVVPEPAANVPAPEGAGAPTDPPAMLITPLVENARVEGNFTYGPHPRNTFELYLTDGHGRTPVMVYFHQGMPANSSIPRGEWHVTTDELLSRGISVIHADYPFIDETDIKGMVGNASLVIDYIAVNGLDIGVDPERMGVYGSGAGGGIALYIATGSRTGLIDAVGHFNAPSTFDIGSWPAIIGLPLTDLTREVGADVPALYGVDSFDDLARGEALRLRVSLDMLGNMDAGSPPIVVWTDGVAGGDSLESLMMHPGHARALLDRCRELGILCVDNALGGRIFVERLGAGAHDFMIRGGGFGTLG</sequence>
<dbReference type="InterPro" id="IPR029058">
    <property type="entry name" value="AB_hydrolase_fold"/>
</dbReference>
<feature type="compositionally biased region" description="Pro residues" evidence="1">
    <location>
        <begin position="246"/>
        <end position="257"/>
    </location>
</feature>
<dbReference type="AlphaFoldDB" id="A0RUC5"/>
<evidence type="ECO:0000313" key="3">
    <source>
        <dbReference type="Proteomes" id="UP000000758"/>
    </source>
</evidence>
<dbReference type="STRING" id="414004.CENSYa_0305"/>